<keyword evidence="2" id="KW-1003">Cell membrane</keyword>
<dbReference type="OrthoDB" id="9789270at2"/>
<dbReference type="GO" id="GO:0004222">
    <property type="term" value="F:metalloendopeptidase activity"/>
    <property type="evidence" value="ECO:0007669"/>
    <property type="project" value="InterPro"/>
</dbReference>
<keyword evidence="4 11" id="KW-0812">Transmembrane</keyword>
<evidence type="ECO:0000256" key="11">
    <source>
        <dbReference type="SAM" id="Phobius"/>
    </source>
</evidence>
<dbReference type="Gene3D" id="3.30.2010.10">
    <property type="entry name" value="Metalloproteases ('zincins'), catalytic domain"/>
    <property type="match status" value="1"/>
</dbReference>
<dbReference type="RefSeq" id="WP_118130199.1">
    <property type="nucleotide sequence ID" value="NZ_LMAZ01000002.1"/>
</dbReference>
<dbReference type="PANTHER" id="PTHR43221:SF2">
    <property type="entry name" value="PROTEASE HTPX HOMOLOG"/>
    <property type="match status" value="1"/>
</dbReference>
<dbReference type="InterPro" id="IPR050083">
    <property type="entry name" value="HtpX_protease"/>
</dbReference>
<dbReference type="AlphaFoldDB" id="A0A395R513"/>
<evidence type="ECO:0000256" key="8">
    <source>
        <dbReference type="ARBA" id="ARBA00022989"/>
    </source>
</evidence>
<evidence type="ECO:0000256" key="1">
    <source>
        <dbReference type="ARBA" id="ARBA00001947"/>
    </source>
</evidence>
<dbReference type="GO" id="GO:0006508">
    <property type="term" value="P:proteolysis"/>
    <property type="evidence" value="ECO:0007669"/>
    <property type="project" value="UniProtKB-KW"/>
</dbReference>
<gene>
    <name evidence="13" type="ORF">ASB58_09030</name>
</gene>
<dbReference type="Pfam" id="PF01435">
    <property type="entry name" value="Peptidase_M48"/>
    <property type="match status" value="1"/>
</dbReference>
<dbReference type="GO" id="GO:0046872">
    <property type="term" value="F:metal ion binding"/>
    <property type="evidence" value="ECO:0007669"/>
    <property type="project" value="UniProtKB-KW"/>
</dbReference>
<evidence type="ECO:0000256" key="5">
    <source>
        <dbReference type="ARBA" id="ARBA00022723"/>
    </source>
</evidence>
<evidence type="ECO:0000256" key="6">
    <source>
        <dbReference type="ARBA" id="ARBA00022801"/>
    </source>
</evidence>
<feature type="transmembrane region" description="Helical" evidence="11">
    <location>
        <begin position="28"/>
        <end position="54"/>
    </location>
</feature>
<evidence type="ECO:0000313" key="14">
    <source>
        <dbReference type="Proteomes" id="UP000265411"/>
    </source>
</evidence>
<dbReference type="EMBL" id="LMAZ01000002">
    <property type="protein sequence ID" value="RGP55204.1"/>
    <property type="molecule type" value="Genomic_DNA"/>
</dbReference>
<keyword evidence="5" id="KW-0479">Metal-binding</keyword>
<evidence type="ECO:0000256" key="4">
    <source>
        <dbReference type="ARBA" id="ARBA00022692"/>
    </source>
</evidence>
<keyword evidence="9" id="KW-0482">Metalloprotease</keyword>
<evidence type="ECO:0000256" key="3">
    <source>
        <dbReference type="ARBA" id="ARBA00022670"/>
    </source>
</evidence>
<evidence type="ECO:0000256" key="2">
    <source>
        <dbReference type="ARBA" id="ARBA00022475"/>
    </source>
</evidence>
<reference evidence="13 14" key="1">
    <citation type="journal article" date="2018" name="Syst. Appl. Microbiol.">
        <title>Pseudomonas gallaeciensis sp. nov., isolated from crude-oil-contaminated intertidal sand samples after the Prestige oil spill.</title>
        <authorList>
            <person name="Mulet M."/>
            <person name="Sanchez D."/>
            <person name="Rodriguez A.C."/>
            <person name="Nogales B."/>
            <person name="Bosch R."/>
            <person name="Busquets A."/>
            <person name="Gomila M."/>
            <person name="Lalucat J."/>
            <person name="Garcia-Valdes E."/>
        </authorList>
    </citation>
    <scope>NUCLEOTIDE SEQUENCE [LARGE SCALE GENOMIC DNA]</scope>
    <source>
        <strain evidence="13 14">V113</strain>
    </source>
</reference>
<keyword evidence="6" id="KW-0378">Hydrolase</keyword>
<evidence type="ECO:0000256" key="10">
    <source>
        <dbReference type="ARBA" id="ARBA00023136"/>
    </source>
</evidence>
<keyword evidence="3" id="KW-0645">Protease</keyword>
<evidence type="ECO:0000256" key="7">
    <source>
        <dbReference type="ARBA" id="ARBA00022833"/>
    </source>
</evidence>
<dbReference type="CDD" id="cd07328">
    <property type="entry name" value="M48_Ste24p_like"/>
    <property type="match status" value="1"/>
</dbReference>
<keyword evidence="14" id="KW-1185">Reference proteome</keyword>
<proteinExistence type="predicted"/>
<feature type="transmembrane region" description="Helical" evidence="11">
    <location>
        <begin position="60"/>
        <end position="80"/>
    </location>
</feature>
<protein>
    <recommendedName>
        <fullName evidence="12">Peptidase M48 domain-containing protein</fullName>
    </recommendedName>
</protein>
<name>A0A395R513_9PSED</name>
<organism evidence="13 14">
    <name type="scientific">Pseudomonas abyssi</name>
    <dbReference type="NCBI Taxonomy" id="170540"/>
    <lineage>
        <taxon>Bacteria</taxon>
        <taxon>Pseudomonadati</taxon>
        <taxon>Pseudomonadota</taxon>
        <taxon>Gammaproteobacteria</taxon>
        <taxon>Pseudomonadales</taxon>
        <taxon>Pseudomonadaceae</taxon>
        <taxon>Pseudomonas</taxon>
    </lineage>
</organism>
<evidence type="ECO:0000256" key="9">
    <source>
        <dbReference type="ARBA" id="ARBA00023049"/>
    </source>
</evidence>
<accession>A0A395R513</accession>
<sequence>MTNREFEQLVARLEAQALRRPWLYKMRVLALALLGYGYIAFMLVGLLLTSVISVVALKALGAKLALGLLVLMWMVLKALWVKLDAPQGRRVTQKEAPELFAMINDLRKGLKAPRFHRVLITDDFNACVVQTPRLGVFGWYRNYLVIGLPLMKTLSVEQFRAVLAHEFGHLAGGHGRVSNWIYRLRLSWHRLIDSLVGEGRFGTFLFRRFFNWYVPYFTAYSFPLARANEYEADAAAARLTSPQAIAEALTAVNVVGRYLGERYWSDIHRSASDLPRPAFAPYGSLADKVSGGLQDQPMADWVEHALQRETSSDDTHPALADRLRALQQGPLLSLPGPDARADRLLGPVLSAITEELDCRWEAAVLPAWEERYQTATRGRERLRELDAMLQQGTELNPQDGYEHACLTEEYGAGEDAALPLFKALYQQTPDQPVVCYALGLRLLQRDDDEGLALVEKATELDEDAQLSGYEVLRDYCWRRGREEAAHAWHDRLLERHELLQRARAERDQITLKDTFDPHGLDQEQLAALRAQLRAMPGLRRVYLLRKRVALFPERPLFVLGYSCTRWWGLYRRKKVDAIGQRLVDEIQLPGEVFVLSTDGDNYRFGRKFWWKRGARVRL</sequence>
<comment type="cofactor">
    <cofactor evidence="1">
        <name>Zn(2+)</name>
        <dbReference type="ChEBI" id="CHEBI:29105"/>
    </cofactor>
</comment>
<dbReference type="PANTHER" id="PTHR43221">
    <property type="entry name" value="PROTEASE HTPX"/>
    <property type="match status" value="1"/>
</dbReference>
<keyword evidence="10 11" id="KW-0472">Membrane</keyword>
<dbReference type="InterPro" id="IPR001915">
    <property type="entry name" value="Peptidase_M48"/>
</dbReference>
<evidence type="ECO:0000259" key="12">
    <source>
        <dbReference type="Pfam" id="PF01435"/>
    </source>
</evidence>
<evidence type="ECO:0000313" key="13">
    <source>
        <dbReference type="EMBL" id="RGP55204.1"/>
    </source>
</evidence>
<keyword evidence="7" id="KW-0862">Zinc</keyword>
<comment type="caution">
    <text evidence="13">The sequence shown here is derived from an EMBL/GenBank/DDBJ whole genome shotgun (WGS) entry which is preliminary data.</text>
</comment>
<dbReference type="Proteomes" id="UP000265411">
    <property type="component" value="Unassembled WGS sequence"/>
</dbReference>
<keyword evidence="8 11" id="KW-1133">Transmembrane helix</keyword>
<feature type="domain" description="Peptidase M48" evidence="12">
    <location>
        <begin position="138"/>
        <end position="327"/>
    </location>
</feature>